<keyword evidence="7" id="KW-0106">Calcium</keyword>
<dbReference type="EC" id="3.1.1.-" evidence="10"/>
<sequence>MKFVAICAASAALISTSSATAIPNDFKTRCSRLAHDFHPDRNVKVLVSEFWAKGTPFKNPENHPTCNMWNPAKVTVDLCRLRMNVTTSETSSVTVEAFLPADWKERRFLMTGNGGLGGCTAYDQMGFGAAMGFATIGHNNGHLGDTGVPFLNRPEVIKDYVYRALVTATDLGKKATSHFYQTDIKKSYYMGCSTGGRQGLKAAQQFPQKFDGIIVGAPANNFNNLLSNQAHQFKLMGKPGDPTYLNKDQWVAVNKVVLEQCDGLDGVLDGVIEDPMKCIPRPEAALCRPGQTWESHRCLTGAQVGAVRRMYEPFYSSNGTLLYNRLSPGGEIDPIRYGTSGYIFDWVRYAIYSNPAWSPDDFSLATADDVNKADLYGVSTWEDLTKLKAAGTKLLQYHGLMDGGITAENSYRYYEHVSRSMGLPSGDLDPFYRFFPIPGLGHCGSGDGAWYIGNGFSLNTELDASPLQNGGVLMSMVKWVEQGIAPERITGRAVKENGKMMVKDHCKWPSRNVYKGGDPDLKESWGCQ</sequence>
<evidence type="ECO:0000256" key="7">
    <source>
        <dbReference type="ARBA" id="ARBA00022837"/>
    </source>
</evidence>
<keyword evidence="3" id="KW-0624">Polysaccharide degradation</keyword>
<dbReference type="PANTHER" id="PTHR33938">
    <property type="entry name" value="FERULOYL ESTERASE B-RELATED"/>
    <property type="match status" value="1"/>
</dbReference>
<comment type="catalytic activity">
    <reaction evidence="9">
        <text>feruloyl-polysaccharide + H2O = ferulate + polysaccharide.</text>
        <dbReference type="EC" id="3.1.1.73"/>
    </reaction>
</comment>
<feature type="chain" id="PRO_5043086476" description="Carboxylic ester hydrolase" evidence="10">
    <location>
        <begin position="20"/>
        <end position="528"/>
    </location>
</feature>
<gene>
    <name evidence="11" type="primary">FAEB-2_4</name>
    <name evidence="11" type="ORF">TWF696_009423</name>
</gene>
<evidence type="ECO:0000256" key="5">
    <source>
        <dbReference type="ARBA" id="ARBA00022729"/>
    </source>
</evidence>
<accession>A0AAV9UB93</accession>
<dbReference type="InterPro" id="IPR029058">
    <property type="entry name" value="AB_hydrolase_fold"/>
</dbReference>
<evidence type="ECO:0000313" key="11">
    <source>
        <dbReference type="EMBL" id="KAK6338611.1"/>
    </source>
</evidence>
<keyword evidence="8" id="KW-1015">Disulfide bond</keyword>
<feature type="signal peptide" evidence="10">
    <location>
        <begin position="1"/>
        <end position="19"/>
    </location>
</feature>
<keyword evidence="3" id="KW-0119">Carbohydrate metabolism</keyword>
<keyword evidence="4" id="KW-0479">Metal-binding</keyword>
<evidence type="ECO:0000256" key="9">
    <source>
        <dbReference type="ARBA" id="ARBA00034075"/>
    </source>
</evidence>
<keyword evidence="3" id="KW-0858">Xylan degradation</keyword>
<proteinExistence type="inferred from homology"/>
<keyword evidence="5 10" id="KW-0732">Signal</keyword>
<name>A0AAV9UB93_9PEZI</name>
<evidence type="ECO:0000256" key="1">
    <source>
        <dbReference type="ARBA" id="ARBA00006249"/>
    </source>
</evidence>
<dbReference type="GO" id="GO:0030600">
    <property type="term" value="F:feruloyl esterase activity"/>
    <property type="evidence" value="ECO:0007669"/>
    <property type="project" value="UniProtKB-EC"/>
</dbReference>
<comment type="similarity">
    <text evidence="1 10">Belongs to the tannase family.</text>
</comment>
<dbReference type="GO" id="GO:0045493">
    <property type="term" value="P:xylan catabolic process"/>
    <property type="evidence" value="ECO:0007669"/>
    <property type="project" value="UniProtKB-KW"/>
</dbReference>
<dbReference type="InterPro" id="IPR011118">
    <property type="entry name" value="Tannase/feruloyl_esterase"/>
</dbReference>
<organism evidence="11 12">
    <name type="scientific">Orbilia brochopaga</name>
    <dbReference type="NCBI Taxonomy" id="3140254"/>
    <lineage>
        <taxon>Eukaryota</taxon>
        <taxon>Fungi</taxon>
        <taxon>Dikarya</taxon>
        <taxon>Ascomycota</taxon>
        <taxon>Pezizomycotina</taxon>
        <taxon>Orbiliomycetes</taxon>
        <taxon>Orbiliales</taxon>
        <taxon>Orbiliaceae</taxon>
        <taxon>Orbilia</taxon>
    </lineage>
</organism>
<dbReference type="SUPFAM" id="SSF53474">
    <property type="entry name" value="alpha/beta-Hydrolases"/>
    <property type="match status" value="1"/>
</dbReference>
<dbReference type="Gene3D" id="3.40.50.1820">
    <property type="entry name" value="alpha/beta hydrolase"/>
    <property type="match status" value="1"/>
</dbReference>
<dbReference type="Proteomes" id="UP001375240">
    <property type="component" value="Unassembled WGS sequence"/>
</dbReference>
<evidence type="ECO:0000256" key="10">
    <source>
        <dbReference type="RuleBase" id="RU361238"/>
    </source>
</evidence>
<comment type="caution">
    <text evidence="11">The sequence shown here is derived from an EMBL/GenBank/DDBJ whole genome shotgun (WGS) entry which is preliminary data.</text>
</comment>
<evidence type="ECO:0000256" key="6">
    <source>
        <dbReference type="ARBA" id="ARBA00022801"/>
    </source>
</evidence>
<dbReference type="GO" id="GO:0046872">
    <property type="term" value="F:metal ion binding"/>
    <property type="evidence" value="ECO:0007669"/>
    <property type="project" value="UniProtKB-KW"/>
</dbReference>
<keyword evidence="12" id="KW-1185">Reference proteome</keyword>
<evidence type="ECO:0000256" key="2">
    <source>
        <dbReference type="ARBA" id="ARBA00022487"/>
    </source>
</evidence>
<keyword evidence="6 10" id="KW-0378">Hydrolase</keyword>
<dbReference type="Pfam" id="PF07519">
    <property type="entry name" value="Tannase"/>
    <property type="match status" value="2"/>
</dbReference>
<reference evidence="11 12" key="1">
    <citation type="submission" date="2019-10" db="EMBL/GenBank/DDBJ databases">
        <authorList>
            <person name="Palmer J.M."/>
        </authorList>
    </citation>
    <scope>NUCLEOTIDE SEQUENCE [LARGE SCALE GENOMIC DNA]</scope>
    <source>
        <strain evidence="11 12">TWF696</strain>
    </source>
</reference>
<evidence type="ECO:0000256" key="8">
    <source>
        <dbReference type="ARBA" id="ARBA00023157"/>
    </source>
</evidence>
<dbReference type="EMBL" id="JAVHNQ010000009">
    <property type="protein sequence ID" value="KAK6338611.1"/>
    <property type="molecule type" value="Genomic_DNA"/>
</dbReference>
<dbReference type="PANTHER" id="PTHR33938:SF15">
    <property type="entry name" value="FERULOYL ESTERASE B-RELATED"/>
    <property type="match status" value="1"/>
</dbReference>
<dbReference type="AlphaFoldDB" id="A0AAV9UB93"/>
<evidence type="ECO:0000313" key="12">
    <source>
        <dbReference type="Proteomes" id="UP001375240"/>
    </source>
</evidence>
<evidence type="ECO:0000256" key="4">
    <source>
        <dbReference type="ARBA" id="ARBA00022723"/>
    </source>
</evidence>
<keyword evidence="2" id="KW-0719">Serine esterase</keyword>
<protein>
    <recommendedName>
        <fullName evidence="10">Carboxylic ester hydrolase</fullName>
        <ecNumber evidence="10">3.1.1.-</ecNumber>
    </recommendedName>
</protein>
<evidence type="ECO:0000256" key="3">
    <source>
        <dbReference type="ARBA" id="ARBA00022651"/>
    </source>
</evidence>